<proteinExistence type="predicted"/>
<accession>A0A174LS55</accession>
<dbReference type="EMBL" id="CZBF01000001">
    <property type="protein sequence ID" value="CUP25566.1"/>
    <property type="molecule type" value="Genomic_DNA"/>
</dbReference>
<dbReference type="RefSeq" id="WP_057281031.1">
    <property type="nucleotide sequence ID" value="NZ_CZBF01000001.1"/>
</dbReference>
<dbReference type="AlphaFoldDB" id="A0A174LS55"/>
<name>A0A174LS55_BACUN</name>
<evidence type="ECO:0000313" key="2">
    <source>
        <dbReference type="Proteomes" id="UP000095788"/>
    </source>
</evidence>
<evidence type="ECO:0000313" key="1">
    <source>
        <dbReference type="EMBL" id="CUP25566.1"/>
    </source>
</evidence>
<protein>
    <submittedName>
        <fullName evidence="1">Uncharacterized protein</fullName>
    </submittedName>
</protein>
<gene>
    <name evidence="1" type="ORF">ERS852554_00120</name>
</gene>
<sequence length="101" mass="12001">MKRYNKRQVMKDAHRLYNNDFQRRGRSWSECLRAAWSWERDAVKVLEEKAARLDAMIAASWKAHNERKEAKTNENWYKGIDSETLSYAMGYGRGNNFYCGD</sequence>
<dbReference type="Proteomes" id="UP000095788">
    <property type="component" value="Unassembled WGS sequence"/>
</dbReference>
<organism evidence="1 2">
    <name type="scientific">Bacteroides uniformis</name>
    <dbReference type="NCBI Taxonomy" id="820"/>
    <lineage>
        <taxon>Bacteria</taxon>
        <taxon>Pseudomonadati</taxon>
        <taxon>Bacteroidota</taxon>
        <taxon>Bacteroidia</taxon>
        <taxon>Bacteroidales</taxon>
        <taxon>Bacteroidaceae</taxon>
        <taxon>Bacteroides</taxon>
    </lineage>
</organism>
<reference evidence="1 2" key="1">
    <citation type="submission" date="2015-09" db="EMBL/GenBank/DDBJ databases">
        <authorList>
            <consortium name="Pathogen Informatics"/>
        </authorList>
    </citation>
    <scope>NUCLEOTIDE SEQUENCE [LARGE SCALE GENOMIC DNA]</scope>
    <source>
        <strain evidence="1 2">2789STDY5834942</strain>
    </source>
</reference>